<reference evidence="3" key="2">
    <citation type="submission" date="2025-08" db="UniProtKB">
        <authorList>
            <consortium name="RefSeq"/>
        </authorList>
    </citation>
    <scope>IDENTIFICATION</scope>
    <source>
        <tissue evidence="3">Leaf</tissue>
    </source>
</reference>
<dbReference type="KEGG" id="nsy:104249607"/>
<accession>A0A1U7YJV1</accession>
<dbReference type="InterPro" id="IPR021109">
    <property type="entry name" value="Peptidase_aspartic_dom_sf"/>
</dbReference>
<organism evidence="2 3">
    <name type="scientific">Nicotiana sylvestris</name>
    <name type="common">Wood tobacco</name>
    <name type="synonym">South American tobacco</name>
    <dbReference type="NCBI Taxonomy" id="4096"/>
    <lineage>
        <taxon>Eukaryota</taxon>
        <taxon>Viridiplantae</taxon>
        <taxon>Streptophyta</taxon>
        <taxon>Embryophyta</taxon>
        <taxon>Tracheophyta</taxon>
        <taxon>Spermatophyta</taxon>
        <taxon>Magnoliopsida</taxon>
        <taxon>eudicotyledons</taxon>
        <taxon>Gunneridae</taxon>
        <taxon>Pentapetalae</taxon>
        <taxon>asterids</taxon>
        <taxon>lamiids</taxon>
        <taxon>Solanales</taxon>
        <taxon>Solanaceae</taxon>
        <taxon>Nicotianoideae</taxon>
        <taxon>Nicotianeae</taxon>
        <taxon>Nicotiana</taxon>
    </lineage>
</organism>
<dbReference type="Gene3D" id="2.40.70.10">
    <property type="entry name" value="Acid Proteases"/>
    <property type="match status" value="1"/>
</dbReference>
<name>A0A1U7YJV1_NICSY</name>
<dbReference type="AlphaFoldDB" id="A0A1U7YJV1"/>
<evidence type="ECO:0000313" key="3">
    <source>
        <dbReference type="RefSeq" id="XP_009804362.1"/>
    </source>
</evidence>
<evidence type="ECO:0000313" key="2">
    <source>
        <dbReference type="Proteomes" id="UP000189701"/>
    </source>
</evidence>
<feature type="compositionally biased region" description="Gly residues" evidence="1">
    <location>
        <begin position="30"/>
        <end position="41"/>
    </location>
</feature>
<gene>
    <name evidence="3" type="primary">LOC104249607</name>
</gene>
<dbReference type="GeneID" id="104249607"/>
<dbReference type="Proteomes" id="UP000189701">
    <property type="component" value="Unplaced"/>
</dbReference>
<dbReference type="Pfam" id="PF08284">
    <property type="entry name" value="RVP_2"/>
    <property type="match status" value="1"/>
</dbReference>
<keyword evidence="2" id="KW-1185">Reference proteome</keyword>
<feature type="compositionally biased region" description="Polar residues" evidence="1">
    <location>
        <begin position="68"/>
        <end position="79"/>
    </location>
</feature>
<reference evidence="2" key="1">
    <citation type="journal article" date="2013" name="Genome Biol.">
        <title>Reference genomes and transcriptomes of Nicotiana sylvestris and Nicotiana tomentosiformis.</title>
        <authorList>
            <person name="Sierro N."/>
            <person name="Battey J.N."/>
            <person name="Ouadi S."/>
            <person name="Bovet L."/>
            <person name="Goepfert S."/>
            <person name="Bakaher N."/>
            <person name="Peitsch M.C."/>
            <person name="Ivanov N.V."/>
        </authorList>
    </citation>
    <scope>NUCLEOTIDE SEQUENCE [LARGE SCALE GENOMIC DNA]</scope>
</reference>
<sequence length="310" mass="34539">MVAFALAIETCKLKNRMERKGRNIARSAGNLGGSFGGGSGGRSAFRGGSSGSSQSFAQSSITAPPSGRGTTQPASSVATTFVVPPPARGPPIPVGHGETRGYAQSSGGSSCFYSMRGRQSLETFPGVVTSILTVQSHDVYALIDPDSTLSYVTPYVVMEFGIETEHLHEPFFISTLVGESILATRVYRDFVVMVQGRDTMDDLIKLGMVDFDTLMGMNWLYSCFSKLDCRTRTVRFEFPYEPIIEWKGDDVVPKDSRQKDFTLRIREQGHAFTERRELKHRNHVRRTHSRRSDARGKEYLYVHRDRITFI</sequence>
<dbReference type="RefSeq" id="XP_009804362.1">
    <property type="nucleotide sequence ID" value="XM_009806060.1"/>
</dbReference>
<proteinExistence type="predicted"/>
<feature type="compositionally biased region" description="Low complexity" evidence="1">
    <location>
        <begin position="42"/>
        <end position="60"/>
    </location>
</feature>
<evidence type="ECO:0000256" key="1">
    <source>
        <dbReference type="SAM" id="MobiDB-lite"/>
    </source>
</evidence>
<feature type="region of interest" description="Disordered" evidence="1">
    <location>
        <begin position="26"/>
        <end position="89"/>
    </location>
</feature>
<protein>
    <submittedName>
        <fullName evidence="3">Uncharacterized protein LOC104249607</fullName>
    </submittedName>
</protein>
<dbReference type="CDD" id="cd00303">
    <property type="entry name" value="retropepsin_like"/>
    <property type="match status" value="1"/>
</dbReference>